<name>A0A4Y2HHX9_ARAVE</name>
<sequence>MVEPPWPCTVPTWPCTVPPWLHEPDAMFSACRQSEVVGIETHHSMLLVYSPPDSVLCVLLPNQEHAVFLRGLPSQVLVAPDADSCSDPTRNGRCLGALYLQITLYS</sequence>
<proteinExistence type="predicted"/>
<reference evidence="1 2" key="1">
    <citation type="journal article" date="2019" name="Sci. Rep.">
        <title>Orb-weaving spider Araneus ventricosus genome elucidates the spidroin gene catalogue.</title>
        <authorList>
            <person name="Kono N."/>
            <person name="Nakamura H."/>
            <person name="Ohtoshi R."/>
            <person name="Moran D.A.P."/>
            <person name="Shinohara A."/>
            <person name="Yoshida Y."/>
            <person name="Fujiwara M."/>
            <person name="Mori M."/>
            <person name="Tomita M."/>
            <person name="Arakawa K."/>
        </authorList>
    </citation>
    <scope>NUCLEOTIDE SEQUENCE [LARGE SCALE GENOMIC DNA]</scope>
</reference>
<accession>A0A4Y2HHX9</accession>
<protein>
    <submittedName>
        <fullName evidence="1">Uncharacterized protein</fullName>
    </submittedName>
</protein>
<evidence type="ECO:0000313" key="1">
    <source>
        <dbReference type="EMBL" id="GBM64931.1"/>
    </source>
</evidence>
<dbReference type="EMBL" id="BGPR01001952">
    <property type="protein sequence ID" value="GBM64931.1"/>
    <property type="molecule type" value="Genomic_DNA"/>
</dbReference>
<comment type="caution">
    <text evidence="1">The sequence shown here is derived from an EMBL/GenBank/DDBJ whole genome shotgun (WGS) entry which is preliminary data.</text>
</comment>
<gene>
    <name evidence="1" type="ORF">AVEN_66123_1</name>
</gene>
<organism evidence="1 2">
    <name type="scientific">Araneus ventricosus</name>
    <name type="common">Orbweaver spider</name>
    <name type="synonym">Epeira ventricosa</name>
    <dbReference type="NCBI Taxonomy" id="182803"/>
    <lineage>
        <taxon>Eukaryota</taxon>
        <taxon>Metazoa</taxon>
        <taxon>Ecdysozoa</taxon>
        <taxon>Arthropoda</taxon>
        <taxon>Chelicerata</taxon>
        <taxon>Arachnida</taxon>
        <taxon>Araneae</taxon>
        <taxon>Araneomorphae</taxon>
        <taxon>Entelegynae</taxon>
        <taxon>Araneoidea</taxon>
        <taxon>Araneidae</taxon>
        <taxon>Araneus</taxon>
    </lineage>
</organism>
<evidence type="ECO:0000313" key="2">
    <source>
        <dbReference type="Proteomes" id="UP000499080"/>
    </source>
</evidence>
<dbReference type="Proteomes" id="UP000499080">
    <property type="component" value="Unassembled WGS sequence"/>
</dbReference>
<keyword evidence="2" id="KW-1185">Reference proteome</keyword>
<dbReference type="AlphaFoldDB" id="A0A4Y2HHX9"/>